<sequence>MSNLDDAQDNGTELETVRVTGHQKARRGAGSYSEKRIRITIRLQTDGDFFNFGGKGDANNTLVFDGLRTSCQIGYGNGNVMPTARIRIYGLRLENMAKLLRVQWNTAQALQNVIQVEAGDARQMSIVFTGNITFAKPDFAAAPNVALVIESSTGIYHQLAAVPPRSFAGEVDVAQAIGTLAQDMGFLFENNGVSATVSDPYLPQTAMQQVRELAAAADAALYIEQNTIAIAPRGQPRRIHTPVIRPQSGLIGYPVPDLIGVRFSCLFQPALRFGGRVEIADSLIAQCNGKWRIFGMDLLLESQTPAGKWQADIRASRIGEDGGQENTHVAS</sequence>
<accession>A0A8S5TXY7</accession>
<protein>
    <submittedName>
        <fullName evidence="2">Tail protein</fullName>
    </submittedName>
</protein>
<proteinExistence type="predicted"/>
<dbReference type="Pfam" id="PF22759">
    <property type="entry name" value="E217_GP41"/>
    <property type="match status" value="1"/>
</dbReference>
<evidence type="ECO:0000256" key="1">
    <source>
        <dbReference type="SAM" id="MobiDB-lite"/>
    </source>
</evidence>
<evidence type="ECO:0000313" key="2">
    <source>
        <dbReference type="EMBL" id="DAF87050.1"/>
    </source>
</evidence>
<name>A0A8S5TXY7_9CAUD</name>
<feature type="region of interest" description="Disordered" evidence="1">
    <location>
        <begin position="1"/>
        <end position="31"/>
    </location>
</feature>
<organism evidence="2">
    <name type="scientific">Myoviridae sp. ctTn33</name>
    <dbReference type="NCBI Taxonomy" id="2825113"/>
    <lineage>
        <taxon>Viruses</taxon>
        <taxon>Duplodnaviria</taxon>
        <taxon>Heunggongvirae</taxon>
        <taxon>Uroviricota</taxon>
        <taxon>Caudoviricetes</taxon>
    </lineage>
</organism>
<dbReference type="EMBL" id="BK015958">
    <property type="protein sequence ID" value="DAF87050.1"/>
    <property type="molecule type" value="Genomic_DNA"/>
</dbReference>
<feature type="compositionally biased region" description="Polar residues" evidence="1">
    <location>
        <begin position="1"/>
        <end position="13"/>
    </location>
</feature>
<dbReference type="InterPro" id="IPR054496">
    <property type="entry name" value="E217_GP41"/>
</dbReference>
<reference evidence="2" key="1">
    <citation type="journal article" date="2021" name="Proc. Natl. Acad. Sci. U.S.A.">
        <title>A Catalog of Tens of Thousands of Viruses from Human Metagenomes Reveals Hidden Associations with Chronic Diseases.</title>
        <authorList>
            <person name="Tisza M.J."/>
            <person name="Buck C.B."/>
        </authorList>
    </citation>
    <scope>NUCLEOTIDE SEQUENCE</scope>
    <source>
        <strain evidence="2">CtTn33</strain>
    </source>
</reference>